<evidence type="ECO:0000313" key="5">
    <source>
        <dbReference type="Proteomes" id="UP000799764"/>
    </source>
</evidence>
<feature type="chain" id="PRO_5040186171" description="Mid2 domain-containing protein" evidence="3">
    <location>
        <begin position="28"/>
        <end position="414"/>
    </location>
</feature>
<dbReference type="OrthoDB" id="5338512at2759"/>
<keyword evidence="2" id="KW-0472">Membrane</keyword>
<gene>
    <name evidence="4" type="ORF">P171DRAFT_434830</name>
</gene>
<evidence type="ECO:0000256" key="2">
    <source>
        <dbReference type="SAM" id="Phobius"/>
    </source>
</evidence>
<keyword evidence="3" id="KW-0732">Signal</keyword>
<protein>
    <recommendedName>
        <fullName evidence="6">Mid2 domain-containing protein</fullName>
    </recommendedName>
</protein>
<feature type="compositionally biased region" description="Basic residues" evidence="1">
    <location>
        <begin position="327"/>
        <end position="338"/>
    </location>
</feature>
<evidence type="ECO:0000256" key="1">
    <source>
        <dbReference type="SAM" id="MobiDB-lite"/>
    </source>
</evidence>
<feature type="transmembrane region" description="Helical" evidence="2">
    <location>
        <begin position="182"/>
        <end position="204"/>
    </location>
</feature>
<evidence type="ECO:0000256" key="3">
    <source>
        <dbReference type="SAM" id="SignalP"/>
    </source>
</evidence>
<feature type="region of interest" description="Disordered" evidence="1">
    <location>
        <begin position="145"/>
        <end position="165"/>
    </location>
</feature>
<sequence>MSRPAGPKLSRISLLLIAAVMFPAATASSLFLRAQGVCGGKPNLQQCGGDLPASFCCASDTTCTTVNSTIQAVICCPKGKDCSTIQTVPCDTTQYNATLFPDNQIHFADTKDVELPKCGDSCCPLGYKCSNGMCIASKDAPSSTAPIPTSSPTTSPASASQTSGCPADLLPQPNSSFDGKSFAAGFFPGILLGALGVILFIWLTKRRRDAKATRYSGDFGHVARTISDPIYDPAHAQRTDFIRRGSHSVRSTPSVQKPIGTRVVGGGGLTPRIKTMWDRTPKLGLGVWAGLPASPSLQPPPPAMRAGDPLRDPYRTPGQTPETERTHSRRRKRKHSKVPRPLETPTRSNSSETIDVLMPAPSFLEPPKAPGMRENRMTADSGHTTFTKLMERAGYGEDTRESVRNFMATPKPVR</sequence>
<proteinExistence type="predicted"/>
<feature type="region of interest" description="Disordered" evidence="1">
    <location>
        <begin position="246"/>
        <end position="267"/>
    </location>
</feature>
<name>A0A9P4PBS6_9PLEO</name>
<reference evidence="4" key="1">
    <citation type="journal article" date="2020" name="Stud. Mycol.">
        <title>101 Dothideomycetes genomes: a test case for predicting lifestyles and emergence of pathogens.</title>
        <authorList>
            <person name="Haridas S."/>
            <person name="Albert R."/>
            <person name="Binder M."/>
            <person name="Bloem J."/>
            <person name="Labutti K."/>
            <person name="Salamov A."/>
            <person name="Andreopoulos B."/>
            <person name="Baker S."/>
            <person name="Barry K."/>
            <person name="Bills G."/>
            <person name="Bluhm B."/>
            <person name="Cannon C."/>
            <person name="Castanera R."/>
            <person name="Culley D."/>
            <person name="Daum C."/>
            <person name="Ezra D."/>
            <person name="Gonzalez J."/>
            <person name="Henrissat B."/>
            <person name="Kuo A."/>
            <person name="Liang C."/>
            <person name="Lipzen A."/>
            <person name="Lutzoni F."/>
            <person name="Magnuson J."/>
            <person name="Mondo S."/>
            <person name="Nolan M."/>
            <person name="Ohm R."/>
            <person name="Pangilinan J."/>
            <person name="Park H.-J."/>
            <person name="Ramirez L."/>
            <person name="Alfaro M."/>
            <person name="Sun H."/>
            <person name="Tritt A."/>
            <person name="Yoshinaga Y."/>
            <person name="Zwiers L.-H."/>
            <person name="Turgeon B."/>
            <person name="Goodwin S."/>
            <person name="Spatafora J."/>
            <person name="Crous P."/>
            <person name="Grigoriev I."/>
        </authorList>
    </citation>
    <scope>NUCLEOTIDE SEQUENCE</scope>
    <source>
        <strain evidence="4">CBS 690.94</strain>
    </source>
</reference>
<evidence type="ECO:0008006" key="6">
    <source>
        <dbReference type="Google" id="ProtNLM"/>
    </source>
</evidence>
<evidence type="ECO:0000313" key="4">
    <source>
        <dbReference type="EMBL" id="KAF2441151.1"/>
    </source>
</evidence>
<dbReference type="EMBL" id="MU001506">
    <property type="protein sequence ID" value="KAF2441151.1"/>
    <property type="molecule type" value="Genomic_DNA"/>
</dbReference>
<dbReference type="Proteomes" id="UP000799764">
    <property type="component" value="Unassembled WGS sequence"/>
</dbReference>
<feature type="region of interest" description="Disordered" evidence="1">
    <location>
        <begin position="292"/>
        <end position="414"/>
    </location>
</feature>
<dbReference type="AlphaFoldDB" id="A0A9P4PBS6"/>
<keyword evidence="2" id="KW-1133">Transmembrane helix</keyword>
<accession>A0A9P4PBS6</accession>
<keyword evidence="2" id="KW-0812">Transmembrane</keyword>
<feature type="signal peptide" evidence="3">
    <location>
        <begin position="1"/>
        <end position="27"/>
    </location>
</feature>
<feature type="compositionally biased region" description="Basic and acidic residues" evidence="1">
    <location>
        <begin position="389"/>
        <end position="403"/>
    </location>
</feature>
<comment type="caution">
    <text evidence="4">The sequence shown here is derived from an EMBL/GenBank/DDBJ whole genome shotgun (WGS) entry which is preliminary data.</text>
</comment>
<keyword evidence="5" id="KW-1185">Reference proteome</keyword>
<organism evidence="4 5">
    <name type="scientific">Karstenula rhodostoma CBS 690.94</name>
    <dbReference type="NCBI Taxonomy" id="1392251"/>
    <lineage>
        <taxon>Eukaryota</taxon>
        <taxon>Fungi</taxon>
        <taxon>Dikarya</taxon>
        <taxon>Ascomycota</taxon>
        <taxon>Pezizomycotina</taxon>
        <taxon>Dothideomycetes</taxon>
        <taxon>Pleosporomycetidae</taxon>
        <taxon>Pleosporales</taxon>
        <taxon>Massarineae</taxon>
        <taxon>Didymosphaeriaceae</taxon>
        <taxon>Karstenula</taxon>
    </lineage>
</organism>
<feature type="compositionally biased region" description="Low complexity" evidence="1">
    <location>
        <begin position="145"/>
        <end position="163"/>
    </location>
</feature>